<name>A0A6J4NST4_9ACTN</name>
<feature type="transmembrane region" description="Helical" evidence="6">
    <location>
        <begin position="156"/>
        <end position="180"/>
    </location>
</feature>
<organism evidence="7">
    <name type="scientific">uncultured Nocardioidaceae bacterium</name>
    <dbReference type="NCBI Taxonomy" id="253824"/>
    <lineage>
        <taxon>Bacteria</taxon>
        <taxon>Bacillati</taxon>
        <taxon>Actinomycetota</taxon>
        <taxon>Actinomycetes</taxon>
        <taxon>Propionibacteriales</taxon>
        <taxon>Nocardioidaceae</taxon>
        <taxon>environmental samples</taxon>
    </lineage>
</organism>
<feature type="transmembrane region" description="Helical" evidence="6">
    <location>
        <begin position="123"/>
        <end position="144"/>
    </location>
</feature>
<feature type="transmembrane region" description="Helical" evidence="6">
    <location>
        <begin position="192"/>
        <end position="211"/>
    </location>
</feature>
<feature type="transmembrane region" description="Helical" evidence="6">
    <location>
        <begin position="72"/>
        <end position="92"/>
    </location>
</feature>
<evidence type="ECO:0000256" key="2">
    <source>
        <dbReference type="ARBA" id="ARBA00022475"/>
    </source>
</evidence>
<dbReference type="PANTHER" id="PTHR30086:SF20">
    <property type="entry name" value="ARGININE EXPORTER PROTEIN ARGO-RELATED"/>
    <property type="match status" value="1"/>
</dbReference>
<comment type="subcellular location">
    <subcellularLocation>
        <location evidence="1">Cell membrane</location>
        <topology evidence="1">Multi-pass membrane protein</topology>
    </subcellularLocation>
</comment>
<proteinExistence type="predicted"/>
<dbReference type="PANTHER" id="PTHR30086">
    <property type="entry name" value="ARGININE EXPORTER PROTEIN ARGO"/>
    <property type="match status" value="1"/>
</dbReference>
<evidence type="ECO:0000256" key="4">
    <source>
        <dbReference type="ARBA" id="ARBA00022989"/>
    </source>
</evidence>
<reference evidence="7" key="1">
    <citation type="submission" date="2020-02" db="EMBL/GenBank/DDBJ databases">
        <authorList>
            <person name="Meier V. D."/>
        </authorList>
    </citation>
    <scope>NUCLEOTIDE SEQUENCE</scope>
    <source>
        <strain evidence="7">AVDCRST_MAG47</strain>
    </source>
</reference>
<dbReference type="AlphaFoldDB" id="A0A6J4NST4"/>
<dbReference type="EMBL" id="CADCUK010000202">
    <property type="protein sequence ID" value="CAA9394810.1"/>
    <property type="molecule type" value="Genomic_DNA"/>
</dbReference>
<keyword evidence="4 6" id="KW-1133">Transmembrane helix</keyword>
<dbReference type="GO" id="GO:0005886">
    <property type="term" value="C:plasma membrane"/>
    <property type="evidence" value="ECO:0007669"/>
    <property type="project" value="UniProtKB-SubCell"/>
</dbReference>
<evidence type="ECO:0000313" key="7">
    <source>
        <dbReference type="EMBL" id="CAA9394810.1"/>
    </source>
</evidence>
<gene>
    <name evidence="7" type="ORF">AVDCRST_MAG47-3044</name>
</gene>
<keyword evidence="3 6" id="KW-0812">Transmembrane</keyword>
<evidence type="ECO:0000256" key="6">
    <source>
        <dbReference type="SAM" id="Phobius"/>
    </source>
</evidence>
<evidence type="ECO:0000256" key="3">
    <source>
        <dbReference type="ARBA" id="ARBA00022692"/>
    </source>
</evidence>
<feature type="transmembrane region" description="Helical" evidence="6">
    <location>
        <begin position="12"/>
        <end position="32"/>
    </location>
</feature>
<protein>
    <recommendedName>
        <fullName evidence="8">Threonine efflux protein</fullName>
    </recommendedName>
</protein>
<keyword evidence="2" id="KW-1003">Cell membrane</keyword>
<sequence>MTAVVTTQQLLAFGLAAFIIIAIPGPSVLFVIGRALAYGRSVALLSVLGNSLGLLFVMALVALGLGPVVAESAVVFTTIKLVGAGYMVWLGIQAFRHRRAIRVDDVDWGDDSMRWQQAVRQGFVVGASNPKAFMMFAAVLPQFIEPSAGNVTAQMFVLGLLAFGIGLLSDGLWGFLAAQLRHWFNASPARGRALGTVGGVSMIGLGVGLALTGRPD</sequence>
<dbReference type="Pfam" id="PF01810">
    <property type="entry name" value="LysE"/>
    <property type="match status" value="1"/>
</dbReference>
<evidence type="ECO:0000256" key="5">
    <source>
        <dbReference type="ARBA" id="ARBA00023136"/>
    </source>
</evidence>
<feature type="transmembrane region" description="Helical" evidence="6">
    <location>
        <begin position="44"/>
        <end position="66"/>
    </location>
</feature>
<evidence type="ECO:0008006" key="8">
    <source>
        <dbReference type="Google" id="ProtNLM"/>
    </source>
</evidence>
<evidence type="ECO:0000256" key="1">
    <source>
        <dbReference type="ARBA" id="ARBA00004651"/>
    </source>
</evidence>
<dbReference type="PIRSF" id="PIRSF006324">
    <property type="entry name" value="LeuE"/>
    <property type="match status" value="1"/>
</dbReference>
<dbReference type="InterPro" id="IPR001123">
    <property type="entry name" value="LeuE-type"/>
</dbReference>
<dbReference type="GO" id="GO:0015171">
    <property type="term" value="F:amino acid transmembrane transporter activity"/>
    <property type="evidence" value="ECO:0007669"/>
    <property type="project" value="TreeGrafter"/>
</dbReference>
<keyword evidence="5 6" id="KW-0472">Membrane</keyword>
<accession>A0A6J4NST4</accession>